<comment type="caution">
    <text evidence="1">The sequence shown here is derived from an EMBL/GenBank/DDBJ whole genome shotgun (WGS) entry which is preliminary data.</text>
</comment>
<dbReference type="InterPro" id="IPR036465">
    <property type="entry name" value="vWFA_dom_sf"/>
</dbReference>
<organism evidence="1 2">
    <name type="scientific">Teichococcus aerophilus</name>
    <dbReference type="NCBI Taxonomy" id="1224513"/>
    <lineage>
        <taxon>Bacteria</taxon>
        <taxon>Pseudomonadati</taxon>
        <taxon>Pseudomonadota</taxon>
        <taxon>Alphaproteobacteria</taxon>
        <taxon>Acetobacterales</taxon>
        <taxon>Roseomonadaceae</taxon>
        <taxon>Roseomonas</taxon>
    </lineage>
</organism>
<dbReference type="SUPFAM" id="SSF53300">
    <property type="entry name" value="vWA-like"/>
    <property type="match status" value="1"/>
</dbReference>
<protein>
    <submittedName>
        <fullName evidence="1">VWA domain-containing protein</fullName>
    </submittedName>
</protein>
<evidence type="ECO:0000313" key="1">
    <source>
        <dbReference type="EMBL" id="MBC9209885.1"/>
    </source>
</evidence>
<evidence type="ECO:0000313" key="2">
    <source>
        <dbReference type="Proteomes" id="UP000626026"/>
    </source>
</evidence>
<dbReference type="Gene3D" id="3.40.50.410">
    <property type="entry name" value="von Willebrand factor, type A domain"/>
    <property type="match status" value="1"/>
</dbReference>
<name>A0ABR7RTA3_9PROT</name>
<dbReference type="EMBL" id="JACTVA010000079">
    <property type="protein sequence ID" value="MBC9209885.1"/>
    <property type="molecule type" value="Genomic_DNA"/>
</dbReference>
<proteinExistence type="predicted"/>
<keyword evidence="2" id="KW-1185">Reference proteome</keyword>
<reference evidence="1 2" key="1">
    <citation type="journal article" date="2013" name="Int. J. Syst. Evol. Microbiol.">
        <title>Roseomonas aerophila sp. nov., isolated from air.</title>
        <authorList>
            <person name="Kim S.J."/>
            <person name="Weon H.Y."/>
            <person name="Ahn J.H."/>
            <person name="Hong S.B."/>
            <person name="Seok S.J."/>
            <person name="Whang K.S."/>
            <person name="Kwon S.W."/>
        </authorList>
    </citation>
    <scope>NUCLEOTIDE SEQUENCE [LARGE SCALE GENOMIC DNA]</scope>
    <source>
        <strain evidence="1 2">NBRC 108923</strain>
    </source>
</reference>
<accession>A0ABR7RTA3</accession>
<dbReference type="Proteomes" id="UP000626026">
    <property type="component" value="Unassembled WGS sequence"/>
</dbReference>
<gene>
    <name evidence="1" type="ORF">IBL26_23810</name>
</gene>
<sequence>MAQLPARPTSASVAAFLQKAASVPALRPGVHRPARMIFAVDATASRQPSWDRACQLQTEMFLAAAAHGGLEVQLAYYRGFGEFAATPFIADGALLAKRMAGVACQGGQTQIGKVLQHALGEAAKERLHALVFVGDAVEEAADPLCHLAGQLGVRGTPVFAFQEGHDPQAASTLKQIASLSRGAYAPFGAGSAAALRDLLRAVATYAAGGHGALTRLGSPAARALAAQLPAPAA</sequence>